<evidence type="ECO:0000313" key="1">
    <source>
        <dbReference type="EMBL" id="PYI17523.1"/>
    </source>
</evidence>
<proteinExistence type="predicted"/>
<gene>
    <name evidence="1" type="ORF">BO99DRAFT_192049</name>
</gene>
<reference evidence="1 2" key="1">
    <citation type="submission" date="2018-02" db="EMBL/GenBank/DDBJ databases">
        <title>The genomes of Aspergillus section Nigri reveals drivers in fungal speciation.</title>
        <authorList>
            <consortium name="DOE Joint Genome Institute"/>
            <person name="Vesth T.C."/>
            <person name="Nybo J."/>
            <person name="Theobald S."/>
            <person name="Brandl J."/>
            <person name="Frisvad J.C."/>
            <person name="Nielsen K.F."/>
            <person name="Lyhne E.K."/>
            <person name="Kogle M.E."/>
            <person name="Kuo A."/>
            <person name="Riley R."/>
            <person name="Clum A."/>
            <person name="Nolan M."/>
            <person name="Lipzen A."/>
            <person name="Salamov A."/>
            <person name="Henrissat B."/>
            <person name="Wiebenga A."/>
            <person name="De vries R.P."/>
            <person name="Grigoriev I.V."/>
            <person name="Mortensen U.H."/>
            <person name="Andersen M.R."/>
            <person name="Baker S.E."/>
        </authorList>
    </citation>
    <scope>NUCLEOTIDE SEQUENCE [LARGE SCALE GENOMIC DNA]</scope>
    <source>
        <strain evidence="1 2">CBS 115571</strain>
    </source>
</reference>
<sequence>MCDGLNLNRDVSGRLYISGAQHDLASAVVAPLRFVSGAAECLSNGPGGLGANDPSAPDSCIGAPSGQIPAVQTVFRADRVQLVYARGHACPALSLSPARMMLLLQVASDAVVWQESWSSCIMLAGSASERSRSIPAPSHLSRLHSSGLFWIVLTLRRGTQAVEW</sequence>
<accession>A0A2V5H941</accession>
<organism evidence="1 2">
    <name type="scientific">Aspergillus violaceofuscus (strain CBS 115571)</name>
    <dbReference type="NCBI Taxonomy" id="1450538"/>
    <lineage>
        <taxon>Eukaryota</taxon>
        <taxon>Fungi</taxon>
        <taxon>Dikarya</taxon>
        <taxon>Ascomycota</taxon>
        <taxon>Pezizomycotina</taxon>
        <taxon>Eurotiomycetes</taxon>
        <taxon>Eurotiomycetidae</taxon>
        <taxon>Eurotiales</taxon>
        <taxon>Aspergillaceae</taxon>
        <taxon>Aspergillus</taxon>
    </lineage>
</organism>
<dbReference type="Proteomes" id="UP000249829">
    <property type="component" value="Unassembled WGS sequence"/>
</dbReference>
<keyword evidence="2" id="KW-1185">Reference proteome</keyword>
<dbReference type="EMBL" id="KZ825155">
    <property type="protein sequence ID" value="PYI17523.1"/>
    <property type="molecule type" value="Genomic_DNA"/>
</dbReference>
<dbReference type="AlphaFoldDB" id="A0A2V5H941"/>
<evidence type="ECO:0000313" key="2">
    <source>
        <dbReference type="Proteomes" id="UP000249829"/>
    </source>
</evidence>
<name>A0A2V5H941_ASPV1</name>
<protein>
    <submittedName>
        <fullName evidence="1">Uncharacterized protein</fullName>
    </submittedName>
</protein>